<evidence type="ECO:0000313" key="7">
    <source>
        <dbReference type="EMBL" id="CAK9213295.1"/>
    </source>
</evidence>
<gene>
    <name evidence="7" type="ORF">CSSPTR1EN2_LOCUS11665</name>
</gene>
<keyword evidence="8" id="KW-1185">Reference proteome</keyword>
<evidence type="ECO:0000256" key="2">
    <source>
        <dbReference type="ARBA" id="ARBA00022676"/>
    </source>
</evidence>
<keyword evidence="4" id="KW-0325">Glycoprotein</keyword>
<proteinExistence type="inferred from homology"/>
<keyword evidence="5 6" id="KW-0961">Cell wall biogenesis/degradation</keyword>
<evidence type="ECO:0000256" key="3">
    <source>
        <dbReference type="ARBA" id="ARBA00022679"/>
    </source>
</evidence>
<dbReference type="EMBL" id="OZ019911">
    <property type="protein sequence ID" value="CAK9213295.1"/>
    <property type="molecule type" value="Genomic_DNA"/>
</dbReference>
<comment type="similarity">
    <text evidence="1 6">Belongs to the glycosyltransferase 37 family.</text>
</comment>
<keyword evidence="2 6" id="KW-0328">Glycosyltransferase</keyword>
<evidence type="ECO:0000256" key="5">
    <source>
        <dbReference type="ARBA" id="ARBA00023316"/>
    </source>
</evidence>
<dbReference type="Proteomes" id="UP001497512">
    <property type="component" value="Chromosome 19"/>
</dbReference>
<comment type="function">
    <text evidence="6">May be involved in cell wall biosynthesis.</text>
</comment>
<dbReference type="InterPro" id="IPR004938">
    <property type="entry name" value="XG_FTase"/>
</dbReference>
<reference evidence="7" key="1">
    <citation type="submission" date="2024-02" db="EMBL/GenBank/DDBJ databases">
        <authorList>
            <consortium name="ELIXIR-Norway"/>
            <consortium name="Elixir Norway"/>
        </authorList>
    </citation>
    <scope>NUCLEOTIDE SEQUENCE</scope>
</reference>
<evidence type="ECO:0000256" key="4">
    <source>
        <dbReference type="ARBA" id="ARBA00023180"/>
    </source>
</evidence>
<protein>
    <recommendedName>
        <fullName evidence="6">Fucosyltransferase</fullName>
        <ecNumber evidence="6">2.4.1.-</ecNumber>
    </recommendedName>
</protein>
<organism evidence="7 8">
    <name type="scientific">Sphagnum troendelagicum</name>
    <dbReference type="NCBI Taxonomy" id="128251"/>
    <lineage>
        <taxon>Eukaryota</taxon>
        <taxon>Viridiplantae</taxon>
        <taxon>Streptophyta</taxon>
        <taxon>Embryophyta</taxon>
        <taxon>Bryophyta</taxon>
        <taxon>Sphagnophytina</taxon>
        <taxon>Sphagnopsida</taxon>
        <taxon>Sphagnales</taxon>
        <taxon>Sphagnaceae</taxon>
        <taxon>Sphagnum</taxon>
    </lineage>
</organism>
<comment type="subcellular location">
    <subcellularLocation>
        <location evidence="6">Golgi apparatus</location>
        <location evidence="6">Golgi stack membrane</location>
        <topology evidence="6">Single-pass type II membrane protein</topology>
    </subcellularLocation>
</comment>
<dbReference type="PANTHER" id="PTHR31889:SF86">
    <property type="entry name" value="FUCOSYLTRANSFERASE"/>
    <property type="match status" value="1"/>
</dbReference>
<name>A0ABP0U5D3_9BRYO</name>
<evidence type="ECO:0000256" key="1">
    <source>
        <dbReference type="ARBA" id="ARBA00010481"/>
    </source>
</evidence>
<keyword evidence="6" id="KW-0333">Golgi apparatus</keyword>
<dbReference type="Pfam" id="PF03254">
    <property type="entry name" value="XG_FTase"/>
    <property type="match status" value="1"/>
</dbReference>
<keyword evidence="3 6" id="KW-0808">Transferase</keyword>
<dbReference type="EC" id="2.4.1.-" evidence="6"/>
<accession>A0ABP0U5D3</accession>
<evidence type="ECO:0000256" key="6">
    <source>
        <dbReference type="RuleBase" id="RU367004"/>
    </source>
</evidence>
<dbReference type="PANTHER" id="PTHR31889">
    <property type="entry name" value="FUCOSYLTRANSFERASE 2-RELATED"/>
    <property type="match status" value="1"/>
</dbReference>
<sequence>MFRVAKPGGQRKEWKLRICHRRHRLCLAAVLLFFIFFQSIVSLTRHSRKGRPVNSVMPQLPLVERSHEGPVEALINAIRDVTVGVGGAESIVYSDADTWNWERKYPCQSRNEMVTRYSQVRKRKVLEPNSQWAAVLQEYSALHRTCMHKVGNVTRDFDDGTGNSRTGCKFLVVNLQHVGIGNKVALLTSAVLYAILTQRVLLIPSHSYIPQTMCEPFLGSSWVLDETFPLPVPGWEDTLVGRWTGWESPVWKSTAFFEKGVDSARAGKRIDPLYALNVDHSHPEKQRFFCNTEQSYLTQVPWLYFHGCLYFLPKLFAIPAFRTPLEALFPDPSLALTNLLRTVMLPNDYVWQTVKQHDDKLFKNADQLVGIQVRFLWGKGVKFKHDSKRVNSHIKDCIAREKLLPSIQDGLKSSFKQPVSRNPKVIQVLITSLHTALYDDLLQQYLEHETITGDVVRVAQISHEGEQHFGASADAQALAEILLLSFVDDLIATPFSTFGGLAQAYGAIKPWFFETKILRKKARTCVRAQSIDVCYQRAQEYYDCPHDDDVDSLPIETVIPYIKSCLSVEDNDGIQLMSVD</sequence>
<evidence type="ECO:0000313" key="8">
    <source>
        <dbReference type="Proteomes" id="UP001497512"/>
    </source>
</evidence>